<reference evidence="1 2" key="1">
    <citation type="submission" date="2019-09" db="EMBL/GenBank/DDBJ databases">
        <title>Non-baumannii Acinetobacter spp. carrying blaNDM-1 isolated in China.</title>
        <authorList>
            <person name="Cui C."/>
            <person name="Chen C."/>
            <person name="Sun J."/>
            <person name="Liu Y."/>
        </authorList>
    </citation>
    <scope>NUCLEOTIDE SEQUENCE [LARGE SCALE GENOMIC DNA]</scope>
    <source>
        <strain evidence="1 2">B18</strain>
        <plasmid evidence="2">pb18-1</plasmid>
    </source>
</reference>
<proteinExistence type="predicted"/>
<name>A0A6C0Y7H5_9GAMM</name>
<dbReference type="EMBL" id="CP044456">
    <property type="protein sequence ID" value="QIC71822.1"/>
    <property type="molecule type" value="Genomic_DNA"/>
</dbReference>
<dbReference type="AlphaFoldDB" id="A0A6C0Y7H5"/>
<sequence>MKTQFPQVFQHGKPIKNILEEIQDHRTTNGFAELNPDSIALFGEAIRVVFIQARDHLKNTQLSHKNNQTLNMAFHEIAKSISAFDEVFNNKYQNTLFDFEKHNCPFFQTSSLYKLIFSQFIEYNQKLISEKCTKTYSELYFLISLWVLDNAHIADFFYKQLSFRCLEMVVRTLKGGY</sequence>
<dbReference type="RefSeq" id="WP_163146481.1">
    <property type="nucleotide sequence ID" value="NZ_CP044456.1"/>
</dbReference>
<organism evidence="1 2">
    <name type="scientific">Acinetobacter indicus</name>
    <dbReference type="NCBI Taxonomy" id="756892"/>
    <lineage>
        <taxon>Bacteria</taxon>
        <taxon>Pseudomonadati</taxon>
        <taxon>Pseudomonadota</taxon>
        <taxon>Gammaproteobacteria</taxon>
        <taxon>Moraxellales</taxon>
        <taxon>Moraxellaceae</taxon>
        <taxon>Acinetobacter</taxon>
    </lineage>
</organism>
<gene>
    <name evidence="1" type="ORF">FSC09_15645</name>
</gene>
<accession>A0A6C0Y7H5</accession>
<protein>
    <submittedName>
        <fullName evidence="1">Uncharacterized protein</fullName>
    </submittedName>
</protein>
<evidence type="ECO:0000313" key="1">
    <source>
        <dbReference type="EMBL" id="QIC71822.1"/>
    </source>
</evidence>
<geneLocation type="plasmid" evidence="2">
    <name>pb18-1</name>
</geneLocation>
<evidence type="ECO:0000313" key="2">
    <source>
        <dbReference type="Proteomes" id="UP000503440"/>
    </source>
</evidence>
<dbReference type="Proteomes" id="UP000503440">
    <property type="component" value="Plasmid pB18-1"/>
</dbReference>
<keyword evidence="1" id="KW-0614">Plasmid</keyword>